<accession>F4KWB0</accession>
<dbReference type="KEGG" id="hhy:Halhy_1403"/>
<keyword evidence="2" id="KW-1185">Reference proteome</keyword>
<proteinExistence type="predicted"/>
<evidence type="ECO:0000313" key="2">
    <source>
        <dbReference type="Proteomes" id="UP000008461"/>
    </source>
</evidence>
<reference key="2">
    <citation type="submission" date="2011-04" db="EMBL/GenBank/DDBJ databases">
        <title>Complete sequence of chromosome of Haliscomenobacter hydrossis DSM 1100.</title>
        <authorList>
            <consortium name="US DOE Joint Genome Institute (JGI-PGF)"/>
            <person name="Lucas S."/>
            <person name="Han J."/>
            <person name="Lapidus A."/>
            <person name="Bruce D."/>
            <person name="Goodwin L."/>
            <person name="Pitluck S."/>
            <person name="Peters L."/>
            <person name="Kyrpides N."/>
            <person name="Mavromatis K."/>
            <person name="Ivanova N."/>
            <person name="Ovchinnikova G."/>
            <person name="Pagani I."/>
            <person name="Daligault H."/>
            <person name="Detter J.C."/>
            <person name="Han C."/>
            <person name="Land M."/>
            <person name="Hauser L."/>
            <person name="Markowitz V."/>
            <person name="Cheng J.-F."/>
            <person name="Hugenholtz P."/>
            <person name="Woyke T."/>
            <person name="Wu D."/>
            <person name="Verbarg S."/>
            <person name="Frueling A."/>
            <person name="Brambilla E."/>
            <person name="Klenk H.-P."/>
            <person name="Eisen J.A."/>
        </authorList>
    </citation>
    <scope>NUCLEOTIDE SEQUENCE</scope>
    <source>
        <strain>DSM 1100</strain>
    </source>
</reference>
<dbReference type="Proteomes" id="UP000008461">
    <property type="component" value="Chromosome"/>
</dbReference>
<evidence type="ECO:0000313" key="1">
    <source>
        <dbReference type="EMBL" id="AEE49298.1"/>
    </source>
</evidence>
<name>F4KWB0_HALH1</name>
<dbReference type="HOGENOM" id="CLU_2682674_0_0_10"/>
<sequence>MEKELNMEIGIDPRPAIRIYKKGEEPDDVLYWLSRPPIERICALEEIRKQYNDWKYGAGQGFQRVYTIVKRERG</sequence>
<reference evidence="1 2" key="1">
    <citation type="journal article" date="2011" name="Stand. Genomic Sci.">
        <title>Complete genome sequence of Haliscomenobacter hydrossis type strain (O).</title>
        <authorList>
            <consortium name="US DOE Joint Genome Institute (JGI-PGF)"/>
            <person name="Daligault H."/>
            <person name="Lapidus A."/>
            <person name="Zeytun A."/>
            <person name="Nolan M."/>
            <person name="Lucas S."/>
            <person name="Del Rio T.G."/>
            <person name="Tice H."/>
            <person name="Cheng J.F."/>
            <person name="Tapia R."/>
            <person name="Han C."/>
            <person name="Goodwin L."/>
            <person name="Pitluck S."/>
            <person name="Liolios K."/>
            <person name="Pagani I."/>
            <person name="Ivanova N."/>
            <person name="Huntemann M."/>
            <person name="Mavromatis K."/>
            <person name="Mikhailova N."/>
            <person name="Pati A."/>
            <person name="Chen A."/>
            <person name="Palaniappan K."/>
            <person name="Land M."/>
            <person name="Hauser L."/>
            <person name="Brambilla E.M."/>
            <person name="Rohde M."/>
            <person name="Verbarg S."/>
            <person name="Goker M."/>
            <person name="Bristow J."/>
            <person name="Eisen J.A."/>
            <person name="Markowitz V."/>
            <person name="Hugenholtz P."/>
            <person name="Kyrpides N.C."/>
            <person name="Klenk H.P."/>
            <person name="Woyke T."/>
        </authorList>
    </citation>
    <scope>NUCLEOTIDE SEQUENCE [LARGE SCALE GENOMIC DNA]</scope>
    <source>
        <strain evidence="2">ATCC 27775 / DSM 1100 / LMG 10767 / O</strain>
    </source>
</reference>
<protein>
    <submittedName>
        <fullName evidence="1">Uncharacterized protein</fullName>
    </submittedName>
</protein>
<dbReference type="AlphaFoldDB" id="F4KWB0"/>
<dbReference type="EMBL" id="CP002691">
    <property type="protein sequence ID" value="AEE49298.1"/>
    <property type="molecule type" value="Genomic_DNA"/>
</dbReference>
<gene>
    <name evidence="1" type="ordered locus">Halhy_1403</name>
</gene>
<organism evidence="1 2">
    <name type="scientific">Haliscomenobacter hydrossis (strain ATCC 27775 / DSM 1100 / LMG 10767 / O)</name>
    <dbReference type="NCBI Taxonomy" id="760192"/>
    <lineage>
        <taxon>Bacteria</taxon>
        <taxon>Pseudomonadati</taxon>
        <taxon>Bacteroidota</taxon>
        <taxon>Saprospiria</taxon>
        <taxon>Saprospirales</taxon>
        <taxon>Haliscomenobacteraceae</taxon>
        <taxon>Haliscomenobacter</taxon>
    </lineage>
</organism>
<dbReference type="STRING" id="760192.Halhy_1403"/>